<dbReference type="RefSeq" id="WP_343860871.1">
    <property type="nucleotide sequence ID" value="NZ_BAAACX010000009.1"/>
</dbReference>
<evidence type="ECO:0000313" key="4">
    <source>
        <dbReference type="Proteomes" id="UP001500340"/>
    </source>
</evidence>
<evidence type="ECO:0000256" key="1">
    <source>
        <dbReference type="SAM" id="MobiDB-lite"/>
    </source>
</evidence>
<evidence type="ECO:0000313" key="3">
    <source>
        <dbReference type="EMBL" id="GAA0390420.1"/>
    </source>
</evidence>
<feature type="region of interest" description="Disordered" evidence="1">
    <location>
        <begin position="1"/>
        <end position="22"/>
    </location>
</feature>
<dbReference type="Pfam" id="PF10668">
    <property type="entry name" value="Phage_terminase"/>
    <property type="match status" value="1"/>
</dbReference>
<gene>
    <name evidence="3" type="ORF">GCM10008933_21670</name>
</gene>
<feature type="region of interest" description="Disordered" evidence="1">
    <location>
        <begin position="53"/>
        <end position="106"/>
    </location>
</feature>
<dbReference type="InterPro" id="IPR018925">
    <property type="entry name" value="XtmA-like_N"/>
</dbReference>
<feature type="compositionally biased region" description="Basic and acidic residues" evidence="1">
    <location>
        <begin position="1"/>
        <end position="13"/>
    </location>
</feature>
<organism evidence="3 4">
    <name type="scientific">Paenibacillus motobuensis</name>
    <dbReference type="NCBI Taxonomy" id="295324"/>
    <lineage>
        <taxon>Bacteria</taxon>
        <taxon>Bacillati</taxon>
        <taxon>Bacillota</taxon>
        <taxon>Bacilli</taxon>
        <taxon>Bacillales</taxon>
        <taxon>Paenibacillaceae</taxon>
        <taxon>Paenibacillus</taxon>
    </lineage>
</organism>
<sequence length="298" mass="33305">MARERSPDRDKAKQMWIESGGTMKLKDIAAALSVGDSKIRKWKSLDNWDAELKGSAPLESKGNAPRRGAPKGNKNAVGNRGGAPPGNQNAKGNKGGPGGPKGNKKAVTTGEYETIWMDALEEDEQELIDQVDTDPIQQADEAIKLLTIRERRMLQRIGKLMNGLTEKQRRVLSELKGIKDVMTVHDEKSGITKTIPVTRTEMVESEIEETEFRPIDDIIKLEEALTRVQDKKIKAILLKDRLLDQEKALRIEKLELEIKGMRGDDDRDPHEQVQSYEQALNAQAADVFADEVNEDEEA</sequence>
<protein>
    <recommendedName>
        <fullName evidence="2">PBSX phage terminase small subunit-like N-terminal domain-containing protein</fullName>
    </recommendedName>
</protein>
<dbReference type="Proteomes" id="UP001500340">
    <property type="component" value="Unassembled WGS sequence"/>
</dbReference>
<keyword evidence="4" id="KW-1185">Reference proteome</keyword>
<feature type="domain" description="PBSX phage terminase small subunit-like N-terminal" evidence="2">
    <location>
        <begin position="1"/>
        <end position="66"/>
    </location>
</feature>
<dbReference type="EMBL" id="BAAACX010000009">
    <property type="protein sequence ID" value="GAA0390420.1"/>
    <property type="molecule type" value="Genomic_DNA"/>
</dbReference>
<proteinExistence type="predicted"/>
<evidence type="ECO:0000259" key="2">
    <source>
        <dbReference type="Pfam" id="PF10668"/>
    </source>
</evidence>
<dbReference type="NCBIfam" id="NF040601">
    <property type="entry name" value="TerS_not_xtmA"/>
    <property type="match status" value="1"/>
</dbReference>
<comment type="caution">
    <text evidence="3">The sequence shown here is derived from an EMBL/GenBank/DDBJ whole genome shotgun (WGS) entry which is preliminary data.</text>
</comment>
<reference evidence="3 4" key="1">
    <citation type="journal article" date="2019" name="Int. J. Syst. Evol. Microbiol.">
        <title>The Global Catalogue of Microorganisms (GCM) 10K type strain sequencing project: providing services to taxonomists for standard genome sequencing and annotation.</title>
        <authorList>
            <consortium name="The Broad Institute Genomics Platform"/>
            <consortium name="The Broad Institute Genome Sequencing Center for Infectious Disease"/>
            <person name="Wu L."/>
            <person name="Ma J."/>
        </authorList>
    </citation>
    <scope>NUCLEOTIDE SEQUENCE [LARGE SCALE GENOMIC DNA]</scope>
    <source>
        <strain evidence="3 4">JCM 12774</strain>
    </source>
</reference>
<accession>A0ABN0YBX5</accession>
<name>A0ABN0YBX5_9BACL</name>